<dbReference type="FunFam" id="3.40.630.30:FF:000064">
    <property type="entry name" value="GNAT family acetyltransferase"/>
    <property type="match status" value="1"/>
</dbReference>
<dbReference type="GO" id="GO:0008080">
    <property type="term" value="F:N-acetyltransferase activity"/>
    <property type="evidence" value="ECO:0007669"/>
    <property type="project" value="TreeGrafter"/>
</dbReference>
<dbReference type="PANTHER" id="PTHR10545">
    <property type="entry name" value="DIAMINE N-ACETYLTRANSFERASE"/>
    <property type="match status" value="1"/>
</dbReference>
<dbReference type="Gene3D" id="3.40.630.30">
    <property type="match status" value="1"/>
</dbReference>
<dbReference type="PROSITE" id="PS51186">
    <property type="entry name" value="GNAT"/>
    <property type="match status" value="1"/>
</dbReference>
<dbReference type="InterPro" id="IPR000182">
    <property type="entry name" value="GNAT_dom"/>
</dbReference>
<accession>A0A818QAL4</accession>
<protein>
    <recommendedName>
        <fullName evidence="4">N-acetyltransferase domain-containing protein</fullName>
    </recommendedName>
</protein>
<dbReference type="InterPro" id="IPR016181">
    <property type="entry name" value="Acyl_CoA_acyltransferase"/>
</dbReference>
<reference evidence="5" key="1">
    <citation type="submission" date="2021-02" db="EMBL/GenBank/DDBJ databases">
        <authorList>
            <person name="Nowell W R."/>
        </authorList>
    </citation>
    <scope>NUCLEOTIDE SEQUENCE</scope>
</reference>
<keyword evidence="3" id="KW-0012">Acyltransferase</keyword>
<gene>
    <name evidence="5" type="ORF">KIK155_LOCUS22452</name>
</gene>
<evidence type="ECO:0000313" key="6">
    <source>
        <dbReference type="Proteomes" id="UP000663865"/>
    </source>
</evidence>
<dbReference type="InterPro" id="IPR051016">
    <property type="entry name" value="Diverse_Substrate_AcTransf"/>
</dbReference>
<sequence length="190" mass="22136">MTSVSNLFCEKRMLKQPILLESNFLIRNAVENDCDHIMRLINELAVFEKLPDQVRINSETLKQDGFGERPLYSCLVAEDLNDSSSRIVGMCLMFNVYSTWEGKCLHLEDLYIEEDYRKRGIGKAFFSATYQIAVDTNCARLNFNVLNWNTDAIEFYKTRGALDLTEKEGWHMLRVTRQNMELELNKSKND</sequence>
<evidence type="ECO:0000313" key="5">
    <source>
        <dbReference type="EMBL" id="CAF3631869.1"/>
    </source>
</evidence>
<feature type="domain" description="N-acetyltransferase" evidence="4">
    <location>
        <begin position="24"/>
        <end position="185"/>
    </location>
</feature>
<dbReference type="SUPFAM" id="SSF55729">
    <property type="entry name" value="Acyl-CoA N-acyltransferases (Nat)"/>
    <property type="match status" value="1"/>
</dbReference>
<dbReference type="AlphaFoldDB" id="A0A818QAL4"/>
<proteinExistence type="inferred from homology"/>
<dbReference type="EMBL" id="CAJNYV010004009">
    <property type="protein sequence ID" value="CAF3631869.1"/>
    <property type="molecule type" value="Genomic_DNA"/>
</dbReference>
<name>A0A818QAL4_9BILA</name>
<comment type="caution">
    <text evidence="5">The sequence shown here is derived from an EMBL/GenBank/DDBJ whole genome shotgun (WGS) entry which is preliminary data.</text>
</comment>
<evidence type="ECO:0000256" key="3">
    <source>
        <dbReference type="ARBA" id="ARBA00023315"/>
    </source>
</evidence>
<dbReference type="Pfam" id="PF00583">
    <property type="entry name" value="Acetyltransf_1"/>
    <property type="match status" value="1"/>
</dbReference>
<dbReference type="PANTHER" id="PTHR10545:SF29">
    <property type="entry name" value="GH14572P-RELATED"/>
    <property type="match status" value="1"/>
</dbReference>
<dbReference type="Proteomes" id="UP000663865">
    <property type="component" value="Unassembled WGS sequence"/>
</dbReference>
<organism evidence="5 6">
    <name type="scientific">Rotaria socialis</name>
    <dbReference type="NCBI Taxonomy" id="392032"/>
    <lineage>
        <taxon>Eukaryota</taxon>
        <taxon>Metazoa</taxon>
        <taxon>Spiralia</taxon>
        <taxon>Gnathifera</taxon>
        <taxon>Rotifera</taxon>
        <taxon>Eurotatoria</taxon>
        <taxon>Bdelloidea</taxon>
        <taxon>Philodinida</taxon>
        <taxon>Philodinidae</taxon>
        <taxon>Rotaria</taxon>
    </lineage>
</organism>
<evidence type="ECO:0000256" key="1">
    <source>
        <dbReference type="ARBA" id="ARBA00008694"/>
    </source>
</evidence>
<keyword evidence="2" id="KW-0808">Transferase</keyword>
<dbReference type="CDD" id="cd04301">
    <property type="entry name" value="NAT_SF"/>
    <property type="match status" value="1"/>
</dbReference>
<comment type="similarity">
    <text evidence="1">Belongs to the acetyltransferase family.</text>
</comment>
<evidence type="ECO:0000256" key="2">
    <source>
        <dbReference type="ARBA" id="ARBA00022679"/>
    </source>
</evidence>
<evidence type="ECO:0000259" key="4">
    <source>
        <dbReference type="PROSITE" id="PS51186"/>
    </source>
</evidence>